<feature type="chain" id="PRO_5038685558" description="LppP/LprE lipoprotein" evidence="2">
    <location>
        <begin position="25"/>
        <end position="355"/>
    </location>
</feature>
<evidence type="ECO:0000256" key="2">
    <source>
        <dbReference type="SAM" id="SignalP"/>
    </source>
</evidence>
<evidence type="ECO:0000313" key="3">
    <source>
        <dbReference type="EMBL" id="CUU56439.1"/>
    </source>
</evidence>
<protein>
    <recommendedName>
        <fullName evidence="5">LppP/LprE lipoprotein</fullName>
    </recommendedName>
</protein>
<dbReference type="Proteomes" id="UP000198802">
    <property type="component" value="Unassembled WGS sequence"/>
</dbReference>
<dbReference type="AlphaFoldDB" id="A0A0S4QLK7"/>
<organism evidence="3 4">
    <name type="scientific">Parafrankia irregularis</name>
    <dbReference type="NCBI Taxonomy" id="795642"/>
    <lineage>
        <taxon>Bacteria</taxon>
        <taxon>Bacillati</taxon>
        <taxon>Actinomycetota</taxon>
        <taxon>Actinomycetes</taxon>
        <taxon>Frankiales</taxon>
        <taxon>Frankiaceae</taxon>
        <taxon>Parafrankia</taxon>
    </lineage>
</organism>
<keyword evidence="4" id="KW-1185">Reference proteome</keyword>
<evidence type="ECO:0008006" key="5">
    <source>
        <dbReference type="Google" id="ProtNLM"/>
    </source>
</evidence>
<gene>
    <name evidence="3" type="ORF">Ga0074812_107323</name>
</gene>
<feature type="signal peptide" evidence="2">
    <location>
        <begin position="1"/>
        <end position="24"/>
    </location>
</feature>
<accession>A0A0S4QLK7</accession>
<evidence type="ECO:0000313" key="4">
    <source>
        <dbReference type="Proteomes" id="UP000198802"/>
    </source>
</evidence>
<proteinExistence type="predicted"/>
<evidence type="ECO:0000256" key="1">
    <source>
        <dbReference type="SAM" id="MobiDB-lite"/>
    </source>
</evidence>
<name>A0A0S4QLK7_9ACTN</name>
<keyword evidence="2" id="KW-0732">Signal</keyword>
<feature type="region of interest" description="Disordered" evidence="1">
    <location>
        <begin position="28"/>
        <end position="55"/>
    </location>
</feature>
<dbReference type="EMBL" id="FAOZ01000007">
    <property type="protein sequence ID" value="CUU56439.1"/>
    <property type="molecule type" value="Genomic_DNA"/>
</dbReference>
<sequence>MVSMMWVPAAVLLVGGLAVACASAGGDVTGRRGPEAAAPGGHGASEVSEASEAGWRSESFRDMVVEVPASWEPAPAPGSDWCAAVEGRRQAFPVTPYVDSGGPYRAAMMIGCPGGGEGPDLHGGGVPREYWSPHVWFAPTPAAGGAEEVPDGRVSAYGWTRLVRSVGSAKVFVLTDEAHLDDAERIMASARRVTVDDHGCAASSPIQAGGFVRPGVPFDVARLDVVDTIAVCHYDLSSPVGSPGLLASRELGGAEAAALLAAIRAAPAGGGPDTPGTCATNMWGGTAIVLRLTVGGSTREAYVYFDWCFGNGIDDGTTLRALTTGNCAPLWSGRITRSAGSAAPFQVCHPDSRRR</sequence>
<dbReference type="RefSeq" id="WP_226930884.1">
    <property type="nucleotide sequence ID" value="NZ_FAOZ01000007.1"/>
</dbReference>
<reference evidence="4" key="1">
    <citation type="submission" date="2015-11" db="EMBL/GenBank/DDBJ databases">
        <authorList>
            <person name="Varghese N."/>
        </authorList>
    </citation>
    <scope>NUCLEOTIDE SEQUENCE [LARGE SCALE GENOMIC DNA]</scope>
    <source>
        <strain evidence="4">DSM 45899</strain>
    </source>
</reference>